<comment type="similarity">
    <text evidence="5">Belongs to the HIPP family.</text>
</comment>
<evidence type="ECO:0000313" key="8">
    <source>
        <dbReference type="EMBL" id="MQM00520.1"/>
    </source>
</evidence>
<dbReference type="InterPro" id="IPR051863">
    <property type="entry name" value="HIPP"/>
</dbReference>
<dbReference type="Gene3D" id="3.30.70.100">
    <property type="match status" value="1"/>
</dbReference>
<keyword evidence="9" id="KW-1185">Reference proteome</keyword>
<feature type="compositionally biased region" description="Basic and acidic residues" evidence="6">
    <location>
        <begin position="75"/>
        <end position="122"/>
    </location>
</feature>
<protein>
    <recommendedName>
        <fullName evidence="7">HMA domain-containing protein</fullName>
    </recommendedName>
</protein>
<name>A0A843WBY9_COLES</name>
<feature type="domain" description="HMA" evidence="7">
    <location>
        <begin position="5"/>
        <end position="72"/>
    </location>
</feature>
<evidence type="ECO:0000256" key="2">
    <source>
        <dbReference type="ARBA" id="ARBA00022723"/>
    </source>
</evidence>
<keyword evidence="1" id="KW-0488">Methylation</keyword>
<keyword evidence="2" id="KW-0479">Metal-binding</keyword>
<gene>
    <name evidence="8" type="ORF">Taro_033257</name>
</gene>
<accession>A0A843WBY9</accession>
<evidence type="ECO:0000256" key="4">
    <source>
        <dbReference type="ARBA" id="ARBA00023289"/>
    </source>
</evidence>
<dbReference type="PANTHER" id="PTHR45811:SF49">
    <property type="entry name" value="OS04G0667600 PROTEIN"/>
    <property type="match status" value="1"/>
</dbReference>
<proteinExistence type="inferred from homology"/>
<keyword evidence="4" id="KW-0636">Prenylation</keyword>
<reference evidence="8" key="1">
    <citation type="submission" date="2017-07" db="EMBL/GenBank/DDBJ databases">
        <title>Taro Niue Genome Assembly and Annotation.</title>
        <authorList>
            <person name="Atibalentja N."/>
            <person name="Keating K."/>
            <person name="Fields C.J."/>
        </authorList>
    </citation>
    <scope>NUCLEOTIDE SEQUENCE</scope>
    <source>
        <strain evidence="8">Niue_2</strain>
        <tissue evidence="8">Leaf</tissue>
    </source>
</reference>
<evidence type="ECO:0000259" key="7">
    <source>
        <dbReference type="PROSITE" id="PS50846"/>
    </source>
</evidence>
<comment type="caution">
    <text evidence="8">The sequence shown here is derived from an EMBL/GenBank/DDBJ whole genome shotgun (WGS) entry which is preliminary data.</text>
</comment>
<dbReference type="Pfam" id="PF00403">
    <property type="entry name" value="HMA"/>
    <property type="match status" value="1"/>
</dbReference>
<dbReference type="AlphaFoldDB" id="A0A843WBY9"/>
<keyword evidence="3" id="KW-0449">Lipoprotein</keyword>
<dbReference type="GO" id="GO:0046872">
    <property type="term" value="F:metal ion binding"/>
    <property type="evidence" value="ECO:0007669"/>
    <property type="project" value="UniProtKB-KW"/>
</dbReference>
<dbReference type="OrthoDB" id="785494at2759"/>
<dbReference type="EMBL" id="NMUH01002524">
    <property type="protein sequence ID" value="MQM00520.1"/>
    <property type="molecule type" value="Genomic_DNA"/>
</dbReference>
<evidence type="ECO:0000256" key="3">
    <source>
        <dbReference type="ARBA" id="ARBA00023288"/>
    </source>
</evidence>
<dbReference type="PANTHER" id="PTHR45811">
    <property type="entry name" value="COPPER TRANSPORT PROTEIN FAMILY-RELATED"/>
    <property type="match status" value="1"/>
</dbReference>
<sequence length="158" mass="17979">MGTPGKKMVLSLDLHDDKAKKKAMKAVSSLLGIDSIAMDMKDKKMTVIGVVDPVLVVTKLRKYWHTEIISIGPAKEPKKEQKKEEPKNKEEPKSKEESKKDEKKEEPMKKEAAKKEAKKDPSEQMAELVKMYKAYNPYMTTHYVVHSAEEDPNLCCIC</sequence>
<dbReference type="Proteomes" id="UP000652761">
    <property type="component" value="Unassembled WGS sequence"/>
</dbReference>
<organism evidence="8 9">
    <name type="scientific">Colocasia esculenta</name>
    <name type="common">Wild taro</name>
    <name type="synonym">Arum esculentum</name>
    <dbReference type="NCBI Taxonomy" id="4460"/>
    <lineage>
        <taxon>Eukaryota</taxon>
        <taxon>Viridiplantae</taxon>
        <taxon>Streptophyta</taxon>
        <taxon>Embryophyta</taxon>
        <taxon>Tracheophyta</taxon>
        <taxon>Spermatophyta</taxon>
        <taxon>Magnoliopsida</taxon>
        <taxon>Liliopsida</taxon>
        <taxon>Araceae</taxon>
        <taxon>Aroideae</taxon>
        <taxon>Colocasieae</taxon>
        <taxon>Colocasia</taxon>
    </lineage>
</organism>
<evidence type="ECO:0000256" key="5">
    <source>
        <dbReference type="ARBA" id="ARBA00024045"/>
    </source>
</evidence>
<evidence type="ECO:0000256" key="1">
    <source>
        <dbReference type="ARBA" id="ARBA00022481"/>
    </source>
</evidence>
<evidence type="ECO:0000256" key="6">
    <source>
        <dbReference type="SAM" id="MobiDB-lite"/>
    </source>
</evidence>
<evidence type="ECO:0000313" key="9">
    <source>
        <dbReference type="Proteomes" id="UP000652761"/>
    </source>
</evidence>
<dbReference type="InterPro" id="IPR006121">
    <property type="entry name" value="HMA_dom"/>
</dbReference>
<dbReference type="PROSITE" id="PS50846">
    <property type="entry name" value="HMA_2"/>
    <property type="match status" value="1"/>
</dbReference>
<feature type="region of interest" description="Disordered" evidence="6">
    <location>
        <begin position="71"/>
        <end position="124"/>
    </location>
</feature>